<dbReference type="PROSITE" id="PS00491">
    <property type="entry name" value="PROLINE_PEPTIDASE"/>
    <property type="match status" value="1"/>
</dbReference>
<dbReference type="SUPFAM" id="SSF53092">
    <property type="entry name" value="Creatinase/prolidase N-terminal domain"/>
    <property type="match status" value="1"/>
</dbReference>
<dbReference type="InterPro" id="IPR000994">
    <property type="entry name" value="Pept_M24"/>
</dbReference>
<dbReference type="EMBL" id="LBUP01000005">
    <property type="protein sequence ID" value="KKQ66405.1"/>
    <property type="molecule type" value="Genomic_DNA"/>
</dbReference>
<dbReference type="Pfam" id="PF01321">
    <property type="entry name" value="Creatinase_N"/>
    <property type="match status" value="1"/>
</dbReference>
<dbReference type="InterPro" id="IPR000587">
    <property type="entry name" value="Creatinase_N"/>
</dbReference>
<dbReference type="Proteomes" id="UP000034235">
    <property type="component" value="Unassembled WGS sequence"/>
</dbReference>
<dbReference type="AlphaFoldDB" id="A0A0G0JTP3"/>
<dbReference type="GO" id="GO:0004177">
    <property type="term" value="F:aminopeptidase activity"/>
    <property type="evidence" value="ECO:0007669"/>
    <property type="project" value="UniProtKB-KW"/>
</dbReference>
<dbReference type="Gene3D" id="3.90.230.10">
    <property type="entry name" value="Creatinase/methionine aminopeptidase superfamily"/>
    <property type="match status" value="1"/>
</dbReference>
<organism evidence="6 7">
    <name type="scientific">Candidatus Daviesbacteria bacterium GW2011_GWA2_38_24</name>
    <dbReference type="NCBI Taxonomy" id="1618422"/>
    <lineage>
        <taxon>Bacteria</taxon>
        <taxon>Candidatus Daviesiibacteriota</taxon>
    </lineage>
</organism>
<evidence type="ECO:0000259" key="4">
    <source>
        <dbReference type="Pfam" id="PF00557"/>
    </source>
</evidence>
<keyword evidence="6" id="KW-0031">Aminopeptidase</keyword>
<keyword evidence="2" id="KW-0378">Hydrolase</keyword>
<dbReference type="PATRIC" id="fig|1618422.5.peg.769"/>
<dbReference type="Gene3D" id="3.40.350.10">
    <property type="entry name" value="Creatinase/prolidase N-terminal domain"/>
    <property type="match status" value="1"/>
</dbReference>
<name>A0A0G0JTP3_9BACT</name>
<sequence>MLDKIKNSLKTRKVDAVLVSSHANITHLTGYSNFSKEEREAYLFITEDAQYLLTDGRYTEAVKKVVAHFELIEVSSTLSHKEALKNLAEKHGVVILGIEEDSLTVSEFKVIKKIAKKVKSFRVSEHRTIKTLDEIEKIERACDLADKTFEFILGKIKPGKTEKELAFEMENFMRQNGAVPSFETIVAFGPNAAIPHHHTGDDILGQENNLILMDFGCKVDNYCSDITRVVFLGKASIEQKKVYSIVNEAHNKAVEYLKSSKLPVDSQKVDEIARKYIDSKGFPPYSHGLGHGVGIEVHEFPRLSMKSKDKLLPGMVFSIEPGIYLPGQFGVRIEDLYVLEENGIRALTKSPKEIIQV</sequence>
<gene>
    <name evidence="6" type="ORF">US86_C0005G0016</name>
</gene>
<evidence type="ECO:0000256" key="3">
    <source>
        <dbReference type="RuleBase" id="RU000590"/>
    </source>
</evidence>
<accession>A0A0G0JTP3</accession>
<evidence type="ECO:0000256" key="1">
    <source>
        <dbReference type="ARBA" id="ARBA00022723"/>
    </source>
</evidence>
<evidence type="ECO:0000313" key="7">
    <source>
        <dbReference type="Proteomes" id="UP000034235"/>
    </source>
</evidence>
<evidence type="ECO:0000256" key="2">
    <source>
        <dbReference type="ARBA" id="ARBA00022801"/>
    </source>
</evidence>
<protein>
    <submittedName>
        <fullName evidence="6">Xaa-Pro aminopeptidase</fullName>
    </submittedName>
</protein>
<dbReference type="InterPro" id="IPR050659">
    <property type="entry name" value="Peptidase_M24B"/>
</dbReference>
<dbReference type="CDD" id="cd01092">
    <property type="entry name" value="APP-like"/>
    <property type="match status" value="1"/>
</dbReference>
<dbReference type="InterPro" id="IPR029149">
    <property type="entry name" value="Creatin/AminoP/Spt16_N"/>
</dbReference>
<dbReference type="PANTHER" id="PTHR46112">
    <property type="entry name" value="AMINOPEPTIDASE"/>
    <property type="match status" value="1"/>
</dbReference>
<dbReference type="PANTHER" id="PTHR46112:SF3">
    <property type="entry name" value="AMINOPEPTIDASE YPDF"/>
    <property type="match status" value="1"/>
</dbReference>
<feature type="domain" description="Peptidase M24" evidence="4">
    <location>
        <begin position="136"/>
        <end position="340"/>
    </location>
</feature>
<dbReference type="InterPro" id="IPR001131">
    <property type="entry name" value="Peptidase_M24B_aminopep-P_CS"/>
</dbReference>
<evidence type="ECO:0000259" key="5">
    <source>
        <dbReference type="Pfam" id="PF01321"/>
    </source>
</evidence>
<dbReference type="Pfam" id="PF00557">
    <property type="entry name" value="Peptidase_M24"/>
    <property type="match status" value="1"/>
</dbReference>
<proteinExistence type="inferred from homology"/>
<dbReference type="InterPro" id="IPR036005">
    <property type="entry name" value="Creatinase/aminopeptidase-like"/>
</dbReference>
<comment type="similarity">
    <text evidence="3">Belongs to the peptidase M24B family.</text>
</comment>
<dbReference type="GO" id="GO:0046872">
    <property type="term" value="F:metal ion binding"/>
    <property type="evidence" value="ECO:0007669"/>
    <property type="project" value="UniProtKB-KW"/>
</dbReference>
<keyword evidence="1 3" id="KW-0479">Metal-binding</keyword>
<dbReference type="SUPFAM" id="SSF55920">
    <property type="entry name" value="Creatinase/aminopeptidase"/>
    <property type="match status" value="1"/>
</dbReference>
<comment type="caution">
    <text evidence="6">The sequence shown here is derived from an EMBL/GenBank/DDBJ whole genome shotgun (WGS) entry which is preliminary data.</text>
</comment>
<evidence type="ECO:0000313" key="6">
    <source>
        <dbReference type="EMBL" id="KKQ66405.1"/>
    </source>
</evidence>
<keyword evidence="6" id="KW-0645">Protease</keyword>
<reference evidence="6 7" key="1">
    <citation type="journal article" date="2015" name="Nature">
        <title>rRNA introns, odd ribosomes, and small enigmatic genomes across a large radiation of phyla.</title>
        <authorList>
            <person name="Brown C.T."/>
            <person name="Hug L.A."/>
            <person name="Thomas B.C."/>
            <person name="Sharon I."/>
            <person name="Castelle C.J."/>
            <person name="Singh A."/>
            <person name="Wilkins M.J."/>
            <person name="Williams K.H."/>
            <person name="Banfield J.F."/>
        </authorList>
    </citation>
    <scope>NUCLEOTIDE SEQUENCE [LARGE SCALE GENOMIC DNA]</scope>
</reference>
<feature type="domain" description="Creatinase N-terminal" evidence="5">
    <location>
        <begin position="2"/>
        <end position="125"/>
    </location>
</feature>